<dbReference type="CDD" id="cd14733">
    <property type="entry name" value="BACK"/>
    <property type="match status" value="1"/>
</dbReference>
<sequence length="63" mass="7344">MKGVFYSNTDLLRMADKYNLHGLLEHCLSKLKTTKDFKEIQESSIFGDLSPETVRLLFTRHLN</sequence>
<evidence type="ECO:0000313" key="1">
    <source>
        <dbReference type="EMBL" id="GMR54595.1"/>
    </source>
</evidence>
<name>A0AAN5D2H1_9BILA</name>
<reference evidence="2" key="1">
    <citation type="submission" date="2022-10" db="EMBL/GenBank/DDBJ databases">
        <title>Genome assembly of Pristionchus species.</title>
        <authorList>
            <person name="Yoshida K."/>
            <person name="Sommer R.J."/>
        </authorList>
    </citation>
    <scope>NUCLEOTIDE SEQUENCE [LARGE SCALE GENOMIC DNA]</scope>
    <source>
        <strain evidence="2">RS5460</strain>
    </source>
</reference>
<accession>A0AAN5D2H1</accession>
<organism evidence="1 2">
    <name type="scientific">Pristionchus mayeri</name>
    <dbReference type="NCBI Taxonomy" id="1317129"/>
    <lineage>
        <taxon>Eukaryota</taxon>
        <taxon>Metazoa</taxon>
        <taxon>Ecdysozoa</taxon>
        <taxon>Nematoda</taxon>
        <taxon>Chromadorea</taxon>
        <taxon>Rhabditida</taxon>
        <taxon>Rhabditina</taxon>
        <taxon>Diplogasteromorpha</taxon>
        <taxon>Diplogasteroidea</taxon>
        <taxon>Neodiplogasteridae</taxon>
        <taxon>Pristionchus</taxon>
    </lineage>
</organism>
<comment type="caution">
    <text evidence="1">The sequence shown here is derived from an EMBL/GenBank/DDBJ whole genome shotgun (WGS) entry which is preliminary data.</text>
</comment>
<dbReference type="EMBL" id="BTRK01000005">
    <property type="protein sequence ID" value="GMR54595.1"/>
    <property type="molecule type" value="Genomic_DNA"/>
</dbReference>
<feature type="non-terminal residue" evidence="1">
    <location>
        <position position="63"/>
    </location>
</feature>
<dbReference type="AlphaFoldDB" id="A0AAN5D2H1"/>
<gene>
    <name evidence="1" type="ORF">PMAYCL1PPCAC_24790</name>
</gene>
<evidence type="ECO:0008006" key="3">
    <source>
        <dbReference type="Google" id="ProtNLM"/>
    </source>
</evidence>
<proteinExistence type="predicted"/>
<dbReference type="Proteomes" id="UP001328107">
    <property type="component" value="Unassembled WGS sequence"/>
</dbReference>
<evidence type="ECO:0000313" key="2">
    <source>
        <dbReference type="Proteomes" id="UP001328107"/>
    </source>
</evidence>
<keyword evidence="2" id="KW-1185">Reference proteome</keyword>
<protein>
    <recommendedName>
        <fullName evidence="3">BTB domain-containing protein</fullName>
    </recommendedName>
</protein>